<name>A0A433THQ5_ELYCH</name>
<dbReference type="Pfam" id="PF12796">
    <property type="entry name" value="Ank_2"/>
    <property type="match status" value="1"/>
</dbReference>
<dbReference type="Proteomes" id="UP000271974">
    <property type="component" value="Unassembled WGS sequence"/>
</dbReference>
<evidence type="ECO:0000259" key="6">
    <source>
        <dbReference type="PROSITE" id="PS50095"/>
    </source>
</evidence>
<dbReference type="OrthoDB" id="19174at2759"/>
<evidence type="ECO:0000256" key="2">
    <source>
        <dbReference type="ARBA" id="ARBA00023043"/>
    </source>
</evidence>
<feature type="region of interest" description="Disordered" evidence="5">
    <location>
        <begin position="797"/>
        <end position="876"/>
    </location>
</feature>
<dbReference type="PROSITE" id="PS50095">
    <property type="entry name" value="PLAT"/>
    <property type="match status" value="1"/>
</dbReference>
<feature type="repeat" description="ANK" evidence="3">
    <location>
        <begin position="719"/>
        <end position="751"/>
    </location>
</feature>
<dbReference type="PROSITE" id="PS50088">
    <property type="entry name" value="ANK_REPEAT"/>
    <property type="match status" value="3"/>
</dbReference>
<keyword evidence="1" id="KW-0677">Repeat</keyword>
<feature type="compositionally biased region" description="Low complexity" evidence="5">
    <location>
        <begin position="222"/>
        <end position="245"/>
    </location>
</feature>
<dbReference type="STRING" id="188477.A0A433THQ5"/>
<feature type="compositionally biased region" description="Basic and acidic residues" evidence="5">
    <location>
        <begin position="540"/>
        <end position="551"/>
    </location>
</feature>
<keyword evidence="2 3" id="KW-0040">ANK repeat</keyword>
<feature type="compositionally biased region" description="Basic and acidic residues" evidence="5">
    <location>
        <begin position="210"/>
        <end position="221"/>
    </location>
</feature>
<feature type="region of interest" description="Disordered" evidence="5">
    <location>
        <begin position="210"/>
        <end position="260"/>
    </location>
</feature>
<dbReference type="Pfam" id="PF01477">
    <property type="entry name" value="PLAT"/>
    <property type="match status" value="1"/>
</dbReference>
<feature type="compositionally biased region" description="Low complexity" evidence="5">
    <location>
        <begin position="503"/>
        <end position="520"/>
    </location>
</feature>
<feature type="repeat" description="ANK" evidence="3">
    <location>
        <begin position="653"/>
        <end position="685"/>
    </location>
</feature>
<dbReference type="AlphaFoldDB" id="A0A433THQ5"/>
<evidence type="ECO:0000313" key="8">
    <source>
        <dbReference type="Proteomes" id="UP000271974"/>
    </source>
</evidence>
<keyword evidence="8" id="KW-1185">Reference proteome</keyword>
<protein>
    <recommendedName>
        <fullName evidence="6">PLAT domain-containing protein</fullName>
    </recommendedName>
</protein>
<accession>A0A433THQ5</accession>
<dbReference type="InterPro" id="IPR036392">
    <property type="entry name" value="PLAT/LH2_dom_sf"/>
</dbReference>
<evidence type="ECO:0000256" key="4">
    <source>
        <dbReference type="PROSITE-ProRule" id="PRU00152"/>
    </source>
</evidence>
<evidence type="ECO:0000256" key="1">
    <source>
        <dbReference type="ARBA" id="ARBA00022737"/>
    </source>
</evidence>
<dbReference type="SUPFAM" id="SSF48403">
    <property type="entry name" value="Ankyrin repeat"/>
    <property type="match status" value="1"/>
</dbReference>
<dbReference type="InterPro" id="IPR001024">
    <property type="entry name" value="PLAT/LH2_dom"/>
</dbReference>
<dbReference type="PROSITE" id="PS50297">
    <property type="entry name" value="ANK_REP_REGION"/>
    <property type="match status" value="2"/>
</dbReference>
<dbReference type="SUPFAM" id="SSF49723">
    <property type="entry name" value="Lipase/lipooxygenase domain (PLAT/LH2 domain)"/>
    <property type="match status" value="1"/>
</dbReference>
<dbReference type="PANTHER" id="PTHR24161">
    <property type="entry name" value="ANK_REP_REGION DOMAIN-CONTAINING PROTEIN-RELATED"/>
    <property type="match status" value="1"/>
</dbReference>
<feature type="region of interest" description="Disordered" evidence="5">
    <location>
        <begin position="446"/>
        <end position="570"/>
    </location>
</feature>
<organism evidence="7 8">
    <name type="scientific">Elysia chlorotica</name>
    <name type="common">Eastern emerald elysia</name>
    <name type="synonym">Sea slug</name>
    <dbReference type="NCBI Taxonomy" id="188477"/>
    <lineage>
        <taxon>Eukaryota</taxon>
        <taxon>Metazoa</taxon>
        <taxon>Spiralia</taxon>
        <taxon>Lophotrochozoa</taxon>
        <taxon>Mollusca</taxon>
        <taxon>Gastropoda</taxon>
        <taxon>Heterobranchia</taxon>
        <taxon>Euthyneura</taxon>
        <taxon>Panpulmonata</taxon>
        <taxon>Sacoglossa</taxon>
        <taxon>Placobranchoidea</taxon>
        <taxon>Plakobranchidae</taxon>
        <taxon>Elysia</taxon>
    </lineage>
</organism>
<evidence type="ECO:0000256" key="3">
    <source>
        <dbReference type="PROSITE-ProRule" id="PRU00023"/>
    </source>
</evidence>
<comment type="caution">
    <text evidence="4">Lacks conserved residue(s) required for the propagation of feature annotation.</text>
</comment>
<dbReference type="InterPro" id="IPR002110">
    <property type="entry name" value="Ankyrin_rpt"/>
</dbReference>
<reference evidence="7 8" key="1">
    <citation type="submission" date="2019-01" db="EMBL/GenBank/DDBJ databases">
        <title>A draft genome assembly of the solar-powered sea slug Elysia chlorotica.</title>
        <authorList>
            <person name="Cai H."/>
            <person name="Li Q."/>
            <person name="Fang X."/>
            <person name="Li J."/>
            <person name="Curtis N.E."/>
            <person name="Altenburger A."/>
            <person name="Shibata T."/>
            <person name="Feng M."/>
            <person name="Maeda T."/>
            <person name="Schwartz J.A."/>
            <person name="Shigenobu S."/>
            <person name="Lundholm N."/>
            <person name="Nishiyama T."/>
            <person name="Yang H."/>
            <person name="Hasebe M."/>
            <person name="Li S."/>
            <person name="Pierce S.K."/>
            <person name="Wang J."/>
        </authorList>
    </citation>
    <scope>NUCLEOTIDE SEQUENCE [LARGE SCALE GENOMIC DNA]</scope>
    <source>
        <strain evidence="7">EC2010</strain>
        <tissue evidence="7">Whole organism of an adult</tissue>
    </source>
</reference>
<comment type="caution">
    <text evidence="7">The sequence shown here is derived from an EMBL/GenBank/DDBJ whole genome shotgun (WGS) entry which is preliminary data.</text>
</comment>
<sequence>MSSNEVVKSVAKKLKYYFEVKRLEDGFDLSDIHQPQLDHPPLKSRPALQYDGLHDRALKHYFSQPEVRVQLTQLNMPNAKGSLHGRRELQVRKMLDSYMKHYTFQRSPLPSCYYLHSAKGELLKPEVTGVLHRRKKKRAFVGGWPVLRTVPDQHVSKGEATRLVNSATKILAASNGVYSSSKRPATAKDSRRKKITAVKPKAYDDIYVERRVRRRSSEPRARSPTPSQTTTATNTTTTATSMTSTTEEKEKPAPGRPRSAKYRSRTIINVSEPRPQEEVAVIRATQTVADYDVAQETDRQILEKFDKLEEEVLDGPWCEYQIYVCTGSRIGASTKAAIKLTLYGEKGRTKEFVLSDSKRHKIPFQKGREDLFILPAHHIGRIRKIQIGHDRPELSYAWFLEGVTVYDMHGKRIFQFPCERWLSGQDGDKRTYRILQVDRERDFIDALNDSMSKSPRGPTRAESAESDSSATLKSETLRYKVRGQGGRGPDNYSTEVRAGEANSDSSSSSSDESSGSGSSGTAKVPVRDQRASGRNKRESKKPPPDDYDVKARTGPVITLHSGPDSQQVDEIFMDPRGKEERDKAAAEDFLLGYKTALTASEEEKKRALTREREIERAMLQGKSIHDAVRDGDLERVKDLLHHFPEMRDFRDESSWTPLHLAASRGDVAILRWLITSDADTQAETSTGYTSMQVAAMNGHVNAMILLQAMGASIHGQTAEGHSALHLAAKNGHLECVKWLVANRASLVQEDKFGRSPLKLAQEFSRDACADFLRVCIKELSNPRSTFAQMHGIRMAGSGLPPIEEDTASASSGPQWKDDVAVKGRDSSSDSEDDKKKSQKEEKQLEEKRKVYNEHQQRMKEKDVSFLDSIRQEQEQD</sequence>
<dbReference type="InterPro" id="IPR036770">
    <property type="entry name" value="Ankyrin_rpt-contain_sf"/>
</dbReference>
<dbReference type="Gene3D" id="2.40.180.10">
    <property type="entry name" value="Catalase core domain"/>
    <property type="match status" value="1"/>
</dbReference>
<dbReference type="SMART" id="SM00308">
    <property type="entry name" value="LH2"/>
    <property type="match status" value="1"/>
</dbReference>
<feature type="repeat" description="ANK" evidence="3">
    <location>
        <begin position="686"/>
        <end position="718"/>
    </location>
</feature>
<feature type="compositionally biased region" description="Basic and acidic residues" evidence="5">
    <location>
        <begin position="815"/>
        <end position="876"/>
    </location>
</feature>
<proteinExistence type="predicted"/>
<dbReference type="EMBL" id="RQTK01000356">
    <property type="protein sequence ID" value="RUS81073.1"/>
    <property type="molecule type" value="Genomic_DNA"/>
</dbReference>
<feature type="domain" description="PLAT" evidence="6">
    <location>
        <begin position="318"/>
        <end position="436"/>
    </location>
</feature>
<gene>
    <name evidence="7" type="ORF">EGW08_011159</name>
</gene>
<evidence type="ECO:0000256" key="5">
    <source>
        <dbReference type="SAM" id="MobiDB-lite"/>
    </source>
</evidence>
<dbReference type="Pfam" id="PF13857">
    <property type="entry name" value="Ank_5"/>
    <property type="match status" value="1"/>
</dbReference>
<dbReference type="SMART" id="SM00248">
    <property type="entry name" value="ANK"/>
    <property type="match status" value="3"/>
</dbReference>
<dbReference type="PANTHER" id="PTHR24161:SF122">
    <property type="match status" value="1"/>
</dbReference>
<evidence type="ECO:0000313" key="7">
    <source>
        <dbReference type="EMBL" id="RUS81073.1"/>
    </source>
</evidence>
<dbReference type="Gene3D" id="1.25.40.20">
    <property type="entry name" value="Ankyrin repeat-containing domain"/>
    <property type="match status" value="1"/>
</dbReference>